<protein>
    <submittedName>
        <fullName evidence="1">Hemerythrin domain-containing protein</fullName>
    </submittedName>
</protein>
<dbReference type="RefSeq" id="WP_230340213.1">
    <property type="nucleotide sequence ID" value="NZ_CP069798.1"/>
</dbReference>
<name>A0A892ZMB4_9NEIS</name>
<proteinExistence type="predicted"/>
<dbReference type="KEGG" id="ptes:JQU52_05965"/>
<reference evidence="1" key="1">
    <citation type="submission" date="2021-02" db="EMBL/GenBank/DDBJ databases">
        <title>Neisseriaceae sp. 26B isolated from the cloaca of a Common Toad-headed Turtle (Mesoclemmys nasuta).</title>
        <authorList>
            <person name="Spergser J."/>
            <person name="Busse H.-J."/>
        </authorList>
    </citation>
    <scope>NUCLEOTIDE SEQUENCE</scope>
    <source>
        <strain evidence="1">26B</strain>
    </source>
</reference>
<organism evidence="1 2">
    <name type="scientific">Paralysiella testudinis</name>
    <dbReference type="NCBI Taxonomy" id="2809020"/>
    <lineage>
        <taxon>Bacteria</taxon>
        <taxon>Pseudomonadati</taxon>
        <taxon>Pseudomonadota</taxon>
        <taxon>Betaproteobacteria</taxon>
        <taxon>Neisseriales</taxon>
        <taxon>Neisseriaceae</taxon>
        <taxon>Paralysiella</taxon>
    </lineage>
</organism>
<dbReference type="Proteomes" id="UP000653156">
    <property type="component" value="Chromosome"/>
</dbReference>
<dbReference type="AlphaFoldDB" id="A0A892ZMB4"/>
<evidence type="ECO:0000313" key="1">
    <source>
        <dbReference type="EMBL" id="QRQ82917.1"/>
    </source>
</evidence>
<gene>
    <name evidence="1" type="ORF">JQU52_05965</name>
</gene>
<accession>A0A892ZMB4</accession>
<dbReference type="EMBL" id="CP069798">
    <property type="protein sequence ID" value="QRQ82917.1"/>
    <property type="molecule type" value="Genomic_DNA"/>
</dbReference>
<keyword evidence="2" id="KW-1185">Reference proteome</keyword>
<evidence type="ECO:0000313" key="2">
    <source>
        <dbReference type="Proteomes" id="UP000653156"/>
    </source>
</evidence>
<sequence length="116" mass="13371">MKRHPALITLSRDHHHALSLGNRIRQQPDADHSAAIAAQRDELLQHFAEEEQQFAPFWPQLQRPDLQQRFNADHAALRQLLQPPFQAALLADTLMAHVRFEERELFAALQDLLPTS</sequence>